<protein>
    <submittedName>
        <fullName evidence="2">Uncharacterized protein</fullName>
    </submittedName>
</protein>
<evidence type="ECO:0000256" key="1">
    <source>
        <dbReference type="SAM" id="MobiDB-lite"/>
    </source>
</evidence>
<accession>A0A5J4W8E4</accession>
<feature type="compositionally biased region" description="Gly residues" evidence="1">
    <location>
        <begin position="1"/>
        <end position="11"/>
    </location>
</feature>
<proteinExistence type="predicted"/>
<feature type="region of interest" description="Disordered" evidence="1">
    <location>
        <begin position="1"/>
        <end position="21"/>
    </location>
</feature>
<comment type="caution">
    <text evidence="2">The sequence shown here is derived from an EMBL/GenBank/DDBJ whole genome shotgun (WGS) entry which is preliminary data.</text>
</comment>
<name>A0A5J4W8E4_9EUKA</name>
<dbReference type="EMBL" id="SNRW01003074">
    <property type="protein sequence ID" value="KAA6390873.1"/>
    <property type="molecule type" value="Genomic_DNA"/>
</dbReference>
<sequence>EKGECIIGGEGRNSPCLSSSKRPNIRFRQETTLFRISNSFNMSQRSVRLIGTNKYGKNPCTQRLTRAPFGVQPNILINGTVSG</sequence>
<evidence type="ECO:0000313" key="3">
    <source>
        <dbReference type="Proteomes" id="UP000324800"/>
    </source>
</evidence>
<reference evidence="2 3" key="1">
    <citation type="submission" date="2019-03" db="EMBL/GenBank/DDBJ databases">
        <title>Single cell metagenomics reveals metabolic interactions within the superorganism composed of flagellate Streblomastix strix and complex community of Bacteroidetes bacteria on its surface.</title>
        <authorList>
            <person name="Treitli S.C."/>
            <person name="Kolisko M."/>
            <person name="Husnik F."/>
            <person name="Keeling P."/>
            <person name="Hampl V."/>
        </authorList>
    </citation>
    <scope>NUCLEOTIDE SEQUENCE [LARGE SCALE GENOMIC DNA]</scope>
    <source>
        <strain evidence="2">ST1C</strain>
    </source>
</reference>
<feature type="non-terminal residue" evidence="2">
    <location>
        <position position="1"/>
    </location>
</feature>
<gene>
    <name evidence="2" type="ORF">EZS28_013597</name>
</gene>
<dbReference type="AlphaFoldDB" id="A0A5J4W8E4"/>
<dbReference type="Proteomes" id="UP000324800">
    <property type="component" value="Unassembled WGS sequence"/>
</dbReference>
<evidence type="ECO:0000313" key="2">
    <source>
        <dbReference type="EMBL" id="KAA6390873.1"/>
    </source>
</evidence>
<organism evidence="2 3">
    <name type="scientific">Streblomastix strix</name>
    <dbReference type="NCBI Taxonomy" id="222440"/>
    <lineage>
        <taxon>Eukaryota</taxon>
        <taxon>Metamonada</taxon>
        <taxon>Preaxostyla</taxon>
        <taxon>Oxymonadida</taxon>
        <taxon>Streblomastigidae</taxon>
        <taxon>Streblomastix</taxon>
    </lineage>
</organism>